<name>A0ABV8NRE3_9SPHI</name>
<comment type="caution">
    <text evidence="1">The sequence shown here is derived from an EMBL/GenBank/DDBJ whole genome shotgun (WGS) entry which is preliminary data.</text>
</comment>
<organism evidence="1 2">
    <name type="scientific">Pedobacter jamesrossensis</name>
    <dbReference type="NCBI Taxonomy" id="1908238"/>
    <lineage>
        <taxon>Bacteria</taxon>
        <taxon>Pseudomonadati</taxon>
        <taxon>Bacteroidota</taxon>
        <taxon>Sphingobacteriia</taxon>
        <taxon>Sphingobacteriales</taxon>
        <taxon>Sphingobacteriaceae</taxon>
        <taxon>Pedobacter</taxon>
    </lineage>
</organism>
<gene>
    <name evidence="1" type="ORF">ACFOUY_15690</name>
</gene>
<proteinExistence type="predicted"/>
<keyword evidence="2" id="KW-1185">Reference proteome</keyword>
<evidence type="ECO:0000313" key="2">
    <source>
        <dbReference type="Proteomes" id="UP001595792"/>
    </source>
</evidence>
<evidence type="ECO:0000313" key="1">
    <source>
        <dbReference type="EMBL" id="MFC4198147.1"/>
    </source>
</evidence>
<sequence length="92" mass="10502">MTPLTIDLEINSSKYVLTIVEVNGLYELLHEGRIIAGLRPPGEDWELLTIEDLIENFPLYEQELQNGSTIKLQTSDLREVIGKIEAHRNNNL</sequence>
<protein>
    <submittedName>
        <fullName evidence="1">Uncharacterized protein</fullName>
    </submittedName>
</protein>
<dbReference type="EMBL" id="JBHSBY010000135">
    <property type="protein sequence ID" value="MFC4198147.1"/>
    <property type="molecule type" value="Genomic_DNA"/>
</dbReference>
<dbReference type="RefSeq" id="WP_378961976.1">
    <property type="nucleotide sequence ID" value="NZ_JBHRXC010000016.1"/>
</dbReference>
<reference evidence="2" key="1">
    <citation type="journal article" date="2019" name="Int. J. Syst. Evol. Microbiol.">
        <title>The Global Catalogue of Microorganisms (GCM) 10K type strain sequencing project: providing services to taxonomists for standard genome sequencing and annotation.</title>
        <authorList>
            <consortium name="The Broad Institute Genomics Platform"/>
            <consortium name="The Broad Institute Genome Sequencing Center for Infectious Disease"/>
            <person name="Wu L."/>
            <person name="Ma J."/>
        </authorList>
    </citation>
    <scope>NUCLEOTIDE SEQUENCE [LARGE SCALE GENOMIC DNA]</scope>
    <source>
        <strain evidence="2">CCM 8689</strain>
    </source>
</reference>
<accession>A0ABV8NRE3</accession>
<dbReference type="Proteomes" id="UP001595792">
    <property type="component" value="Unassembled WGS sequence"/>
</dbReference>